<dbReference type="EMBL" id="VIFY01000012">
    <property type="protein sequence ID" value="TQB76073.1"/>
    <property type="molecule type" value="Genomic_DNA"/>
</dbReference>
<comment type="caution">
    <text evidence="1">The sequence shown here is derived from an EMBL/GenBank/DDBJ whole genome shotgun (WGS) entry which is preliminary data.</text>
</comment>
<keyword evidence="2" id="KW-1185">Reference proteome</keyword>
<accession>A0A507R1F1</accession>
<proteinExistence type="predicted"/>
<sequence length="304" mass="33805">MLPPTLGDPMLSGNGMSLLDDFTPELCSISYCIRVSILRNPPAGKKSCGTLASAAKRVRIIPVVDEEPPLNISKSVPAYYTRKEKDVRRGFMRGKFGRLTMAAPQPGPIQLLCPNPKGATAESTALTVNLRFDPVRDERPPPLGSLRSKLKAATYFSTYPWEDYPFSLEELTAFDTNRGLYKETVTLSNFCVSSTQWMEHCMPARDCLQPKTYYTASILMPITLPKKKAFVPTFYSCLISRVYSLELNVSYETPNANLLNPSITLKLPIQITCQPETGRETGPLSYEAVIQEDAAEEYIRSLGV</sequence>
<dbReference type="PANTHER" id="PTHR31904">
    <property type="entry name" value="BYPASS OF STOP CODON PROTEIN 5-RELATED"/>
    <property type="match status" value="1"/>
</dbReference>
<organism evidence="1 2">
    <name type="scientific">Monascus purpureus</name>
    <name type="common">Red mold</name>
    <name type="synonym">Monascus anka</name>
    <dbReference type="NCBI Taxonomy" id="5098"/>
    <lineage>
        <taxon>Eukaryota</taxon>
        <taxon>Fungi</taxon>
        <taxon>Dikarya</taxon>
        <taxon>Ascomycota</taxon>
        <taxon>Pezizomycotina</taxon>
        <taxon>Eurotiomycetes</taxon>
        <taxon>Eurotiomycetidae</taxon>
        <taxon>Eurotiales</taxon>
        <taxon>Aspergillaceae</taxon>
        <taxon>Monascus</taxon>
    </lineage>
</organism>
<name>A0A507R1F1_MONPU</name>
<dbReference type="Proteomes" id="UP000319663">
    <property type="component" value="Unassembled WGS sequence"/>
</dbReference>
<dbReference type="AlphaFoldDB" id="A0A507R1F1"/>
<evidence type="ECO:0000313" key="1">
    <source>
        <dbReference type="EMBL" id="TQB76073.1"/>
    </source>
</evidence>
<dbReference type="STRING" id="5098.A0A507R1F1"/>
<reference evidence="1 2" key="1">
    <citation type="submission" date="2019-06" db="EMBL/GenBank/DDBJ databases">
        <title>Wine fermentation using esterase from Monascus purpureus.</title>
        <authorList>
            <person name="Geng C."/>
            <person name="Zhang Y."/>
        </authorList>
    </citation>
    <scope>NUCLEOTIDE SEQUENCE [LARGE SCALE GENOMIC DNA]</scope>
    <source>
        <strain evidence="1">HQ1</strain>
    </source>
</reference>
<gene>
    <name evidence="1" type="ORF">MPDQ_000837</name>
</gene>
<dbReference type="PANTHER" id="PTHR31904:SF1">
    <property type="entry name" value="BYPASS OF STOP CODON PROTEIN 5-RELATED"/>
    <property type="match status" value="1"/>
</dbReference>
<protein>
    <recommendedName>
        <fullName evidence="3">Arrestin C-terminal-like domain-containing protein</fullName>
    </recommendedName>
</protein>
<evidence type="ECO:0000313" key="2">
    <source>
        <dbReference type="Proteomes" id="UP000319663"/>
    </source>
</evidence>
<dbReference type="InterPro" id="IPR039634">
    <property type="entry name" value="Bul1-like"/>
</dbReference>
<evidence type="ECO:0008006" key="3">
    <source>
        <dbReference type="Google" id="ProtNLM"/>
    </source>
</evidence>